<keyword evidence="1" id="KW-0732">Signal</keyword>
<sequence length="148" mass="16493">MRFLFLSLCCLCFVAPSLSGQEAHAALTNYINEYNADHAMCDWIRVEHAPVSLRINEREELEAFVANGKELRIILQRDKADELDHLFPLHITNATVVFAGETILVLDDDSALYVALTISAAPRLPDLEHATPVVFTGYGLGQHWSGNQ</sequence>
<protein>
    <submittedName>
        <fullName evidence="2">Uncharacterized protein</fullName>
    </submittedName>
</protein>
<organism evidence="2 3">
    <name type="scientific">Neolewinella lacunae</name>
    <dbReference type="NCBI Taxonomy" id="1517758"/>
    <lineage>
        <taxon>Bacteria</taxon>
        <taxon>Pseudomonadati</taxon>
        <taxon>Bacteroidota</taxon>
        <taxon>Saprospiria</taxon>
        <taxon>Saprospirales</taxon>
        <taxon>Lewinellaceae</taxon>
        <taxon>Neolewinella</taxon>
    </lineage>
</organism>
<dbReference type="RefSeq" id="WP_187467982.1">
    <property type="nucleotide sequence ID" value="NZ_JACSIT010000142.1"/>
</dbReference>
<name>A0A923PQJ8_9BACT</name>
<dbReference type="AlphaFoldDB" id="A0A923PQJ8"/>
<feature type="chain" id="PRO_5038000451" evidence="1">
    <location>
        <begin position="26"/>
        <end position="148"/>
    </location>
</feature>
<evidence type="ECO:0000313" key="3">
    <source>
        <dbReference type="Proteomes" id="UP000650081"/>
    </source>
</evidence>
<dbReference type="Proteomes" id="UP000650081">
    <property type="component" value="Unassembled WGS sequence"/>
</dbReference>
<feature type="signal peptide" evidence="1">
    <location>
        <begin position="1"/>
        <end position="25"/>
    </location>
</feature>
<dbReference type="EMBL" id="JACSIT010000142">
    <property type="protein sequence ID" value="MBC6995956.1"/>
    <property type="molecule type" value="Genomic_DNA"/>
</dbReference>
<proteinExistence type="predicted"/>
<reference evidence="2" key="1">
    <citation type="submission" date="2020-08" db="EMBL/GenBank/DDBJ databases">
        <title>Lewinella bacteria from marine environments.</title>
        <authorList>
            <person name="Zhong Y."/>
        </authorList>
    </citation>
    <scope>NUCLEOTIDE SEQUENCE</scope>
    <source>
        <strain evidence="2">KCTC 42187</strain>
    </source>
</reference>
<accession>A0A923PQJ8</accession>
<evidence type="ECO:0000256" key="1">
    <source>
        <dbReference type="SAM" id="SignalP"/>
    </source>
</evidence>
<comment type="caution">
    <text evidence="2">The sequence shown here is derived from an EMBL/GenBank/DDBJ whole genome shotgun (WGS) entry which is preliminary data.</text>
</comment>
<evidence type="ECO:0000313" key="2">
    <source>
        <dbReference type="EMBL" id="MBC6995956.1"/>
    </source>
</evidence>
<keyword evidence="3" id="KW-1185">Reference proteome</keyword>
<gene>
    <name evidence="2" type="ORF">H9S92_17440</name>
</gene>